<organism evidence="13 14">
    <name type="scientific">Mannheimia haemolytica</name>
    <name type="common">Pasteurella haemolytica</name>
    <dbReference type="NCBI Taxonomy" id="75985"/>
    <lineage>
        <taxon>Bacteria</taxon>
        <taxon>Pseudomonadati</taxon>
        <taxon>Pseudomonadota</taxon>
        <taxon>Gammaproteobacteria</taxon>
        <taxon>Pasteurellales</taxon>
        <taxon>Pasteurellaceae</taxon>
        <taxon>Mannheimia</taxon>
    </lineage>
</organism>
<evidence type="ECO:0000256" key="1">
    <source>
        <dbReference type="ARBA" id="ARBA00004571"/>
    </source>
</evidence>
<dbReference type="Pfam" id="PF00593">
    <property type="entry name" value="TonB_dep_Rec_b-barrel"/>
    <property type="match status" value="1"/>
</dbReference>
<evidence type="ECO:0000256" key="4">
    <source>
        <dbReference type="ARBA" id="ARBA00022692"/>
    </source>
</evidence>
<evidence type="ECO:0000256" key="7">
    <source>
        <dbReference type="ARBA" id="ARBA00023237"/>
    </source>
</evidence>
<dbReference type="RefSeq" id="WP_126302631.1">
    <property type="nucleotide sequence ID" value="NZ_LR134495.1"/>
</dbReference>
<accession>A0A448TED8</accession>
<protein>
    <submittedName>
        <fullName evidence="13">Probable TonB-dependent receptor HI_1217</fullName>
    </submittedName>
</protein>
<proteinExistence type="inferred from homology"/>
<dbReference type="Proteomes" id="UP000271188">
    <property type="component" value="Chromosome"/>
</dbReference>
<comment type="subcellular location">
    <subcellularLocation>
        <location evidence="1 8">Cell outer membrane</location>
        <topology evidence="1 8">Multi-pass membrane protein</topology>
    </subcellularLocation>
</comment>
<dbReference type="InterPro" id="IPR036942">
    <property type="entry name" value="Beta-barrel_TonB_sf"/>
</dbReference>
<keyword evidence="5 9" id="KW-0798">TonB box</keyword>
<name>A0A448TED8_MANHA</name>
<dbReference type="GO" id="GO:0044718">
    <property type="term" value="P:siderophore transmembrane transport"/>
    <property type="evidence" value="ECO:0007669"/>
    <property type="project" value="TreeGrafter"/>
</dbReference>
<evidence type="ECO:0000256" key="10">
    <source>
        <dbReference type="SAM" id="SignalP"/>
    </source>
</evidence>
<reference evidence="13" key="1">
    <citation type="submission" date="2018-12" db="EMBL/GenBank/DDBJ databases">
        <authorList>
            <consortium name="Pathogen Informatics"/>
        </authorList>
    </citation>
    <scope>NUCLEOTIDE SEQUENCE [LARGE SCALE GENOMIC DNA]</scope>
    <source>
        <strain evidence="13">NCTC10643</strain>
    </source>
</reference>
<keyword evidence="13" id="KW-0675">Receptor</keyword>
<feature type="domain" description="TonB-dependent receptor-like beta-barrel" evidence="11">
    <location>
        <begin position="272"/>
        <end position="701"/>
    </location>
</feature>
<keyword evidence="3 8" id="KW-1134">Transmembrane beta strand</keyword>
<keyword evidence="2 8" id="KW-0813">Transport</keyword>
<dbReference type="Pfam" id="PF07715">
    <property type="entry name" value="Plug"/>
    <property type="match status" value="1"/>
</dbReference>
<evidence type="ECO:0000256" key="8">
    <source>
        <dbReference type="PROSITE-ProRule" id="PRU01360"/>
    </source>
</evidence>
<dbReference type="SUPFAM" id="SSF56935">
    <property type="entry name" value="Porins"/>
    <property type="match status" value="1"/>
</dbReference>
<evidence type="ECO:0000256" key="6">
    <source>
        <dbReference type="ARBA" id="ARBA00023136"/>
    </source>
</evidence>
<dbReference type="GO" id="GO:0015344">
    <property type="term" value="F:siderophore uptake transmembrane transporter activity"/>
    <property type="evidence" value="ECO:0007669"/>
    <property type="project" value="TreeGrafter"/>
</dbReference>
<dbReference type="InterPro" id="IPR012910">
    <property type="entry name" value="Plug_dom"/>
</dbReference>
<gene>
    <name evidence="13" type="ORF">NCTC10643_02209</name>
</gene>
<evidence type="ECO:0000259" key="11">
    <source>
        <dbReference type="Pfam" id="PF00593"/>
    </source>
</evidence>
<evidence type="ECO:0000259" key="12">
    <source>
        <dbReference type="Pfam" id="PF07715"/>
    </source>
</evidence>
<keyword evidence="6 8" id="KW-0472">Membrane</keyword>
<evidence type="ECO:0000256" key="2">
    <source>
        <dbReference type="ARBA" id="ARBA00022448"/>
    </source>
</evidence>
<comment type="similarity">
    <text evidence="8 9">Belongs to the TonB-dependent receptor family.</text>
</comment>
<evidence type="ECO:0000313" key="14">
    <source>
        <dbReference type="Proteomes" id="UP000271188"/>
    </source>
</evidence>
<sequence>MKFNTITRILLPVLCIVASQTTFAEEKAKNIMELDTVTVYGTVENPNFENFSKAGSVSSRAMNVNAMQNLDSIVRSVAGGYTQIDPGQGGVSVNIRNMSGLGRVNTLVDGVPQTQLGTSANGGGKFHTDGNGPMSQFSTLIDQNFLTRVDIAKGYNNGAAGLNALAGSANFKTIDVEDILLEQHKVGVLSRFNYGNNDLGKNGMIALAGKVDVLESGSLGSLLAFSKSSISQNYRRGNGTMASDSAYMQGLKNHPESYMGKIAFKPNQDSEFKLSGRQYKNSLVGRNIDSATYSLESSYRPQSDWIDLKFLTAVTETKQDFHDDAKLWTLEDASTKNKMWMFDLNNTSRFESGKLSALLTYGVNLMRNKYSRDLPESKNNDGAIRNAAFGPAGKQNIDSLYLDTEWKYGIFTLNSSLHYSRYQLKGYKPECDSDDMDYCFPSFGFDVNKKHYKLNPSATLAFQVVDWFQPFVSYKQTSRSPNVQEMFNTSRNGLSVNPFLKPESAKTYEIGFNIHQDNVLLNNDILGLKAVYFNSRIKDYLYNLSLYGCGPTVCRNSSDATNAIQFQIYVNHPEKVKNRGWEVELAYDSDAFFVNGSYTRTESTAPTSKGATILYGFGTEAYTQLPKDYATLELGAKLLDKKLTLSSIFKYTGKAKRVGIDLDEDGNIIHEQLPNIPVIIDLYANYKVNKHLTLKVGVQNVMNRNYLDALNAYNSSSSEEYDSDTDTYRFTNSARGRTYTLGAEVRF</sequence>
<dbReference type="InterPro" id="IPR039426">
    <property type="entry name" value="TonB-dep_rcpt-like"/>
</dbReference>
<evidence type="ECO:0000256" key="9">
    <source>
        <dbReference type="RuleBase" id="RU003357"/>
    </source>
</evidence>
<feature type="domain" description="TonB-dependent receptor plug" evidence="12">
    <location>
        <begin position="56"/>
        <end position="167"/>
    </location>
</feature>
<evidence type="ECO:0000313" key="13">
    <source>
        <dbReference type="EMBL" id="VEI78304.1"/>
    </source>
</evidence>
<feature type="chain" id="PRO_5018983144" evidence="10">
    <location>
        <begin position="25"/>
        <end position="747"/>
    </location>
</feature>
<dbReference type="Gene3D" id="2.170.130.10">
    <property type="entry name" value="TonB-dependent receptor, plug domain"/>
    <property type="match status" value="1"/>
</dbReference>
<dbReference type="InterPro" id="IPR000531">
    <property type="entry name" value="Beta-barrel_TonB"/>
</dbReference>
<dbReference type="PANTHER" id="PTHR30069:SF50">
    <property type="entry name" value="TONB-DEPENDENT RECEPTOR HI_1217-RELATED"/>
    <property type="match status" value="1"/>
</dbReference>
<dbReference type="InterPro" id="IPR037066">
    <property type="entry name" value="Plug_dom_sf"/>
</dbReference>
<evidence type="ECO:0000256" key="5">
    <source>
        <dbReference type="ARBA" id="ARBA00023077"/>
    </source>
</evidence>
<evidence type="ECO:0000256" key="3">
    <source>
        <dbReference type="ARBA" id="ARBA00022452"/>
    </source>
</evidence>
<dbReference type="EMBL" id="LR134495">
    <property type="protein sequence ID" value="VEI78304.1"/>
    <property type="molecule type" value="Genomic_DNA"/>
</dbReference>
<dbReference type="PANTHER" id="PTHR30069">
    <property type="entry name" value="TONB-DEPENDENT OUTER MEMBRANE RECEPTOR"/>
    <property type="match status" value="1"/>
</dbReference>
<dbReference type="AlphaFoldDB" id="A0A448TED8"/>
<keyword evidence="4 8" id="KW-0812">Transmembrane</keyword>
<dbReference type="PROSITE" id="PS52016">
    <property type="entry name" value="TONB_DEPENDENT_REC_3"/>
    <property type="match status" value="1"/>
</dbReference>
<dbReference type="GO" id="GO:0009279">
    <property type="term" value="C:cell outer membrane"/>
    <property type="evidence" value="ECO:0007669"/>
    <property type="project" value="UniProtKB-SubCell"/>
</dbReference>
<keyword evidence="7 8" id="KW-0998">Cell outer membrane</keyword>
<keyword evidence="10" id="KW-0732">Signal</keyword>
<dbReference type="Gene3D" id="2.40.170.20">
    <property type="entry name" value="TonB-dependent receptor, beta-barrel domain"/>
    <property type="match status" value="1"/>
</dbReference>
<feature type="signal peptide" evidence="10">
    <location>
        <begin position="1"/>
        <end position="24"/>
    </location>
</feature>